<dbReference type="RefSeq" id="WP_101302247.1">
    <property type="nucleotide sequence ID" value="NZ_NXGX01000004.1"/>
</dbReference>
<gene>
    <name evidence="7" type="ORF">COO92_11590</name>
</gene>
<comment type="caution">
    <text evidence="7">The sequence shown here is derived from an EMBL/GenBank/DDBJ whole genome shotgun (WGS) entry which is preliminary data.</text>
</comment>
<evidence type="ECO:0000313" key="8">
    <source>
        <dbReference type="Proteomes" id="UP000233332"/>
    </source>
</evidence>
<evidence type="ECO:0000256" key="3">
    <source>
        <dbReference type="ARBA" id="ARBA00023015"/>
    </source>
</evidence>
<accession>A0A2N3L6Q5</accession>
<dbReference type="Gene3D" id="1.10.10.10">
    <property type="entry name" value="Winged helix-like DNA-binding domain superfamily/Winged helix DNA-binding domain"/>
    <property type="match status" value="1"/>
</dbReference>
<dbReference type="AlphaFoldDB" id="A0A2N3L6Q5"/>
<evidence type="ECO:0000256" key="4">
    <source>
        <dbReference type="ARBA" id="ARBA00023125"/>
    </source>
</evidence>
<name>A0A2N3L6Q5_9PROT</name>
<dbReference type="SUPFAM" id="SSF46785">
    <property type="entry name" value="Winged helix' DNA-binding domain"/>
    <property type="match status" value="1"/>
</dbReference>
<dbReference type="InterPro" id="IPR055166">
    <property type="entry name" value="Transc_reg_Sar_Rot_HTH"/>
</dbReference>
<feature type="domain" description="HTH marR-type" evidence="6">
    <location>
        <begin position="13"/>
        <end position="150"/>
    </location>
</feature>
<evidence type="ECO:0000256" key="2">
    <source>
        <dbReference type="ARBA" id="ARBA00022490"/>
    </source>
</evidence>
<dbReference type="PANTHER" id="PTHR33164:SF5">
    <property type="entry name" value="ORGANIC HYDROPEROXIDE RESISTANCE TRANSCRIPTIONAL REGULATOR"/>
    <property type="match status" value="1"/>
</dbReference>
<dbReference type="SMART" id="SM00347">
    <property type="entry name" value="HTH_MARR"/>
    <property type="match status" value="1"/>
</dbReference>
<dbReference type="InterPro" id="IPR036390">
    <property type="entry name" value="WH_DNA-bd_sf"/>
</dbReference>
<dbReference type="GO" id="GO:0005737">
    <property type="term" value="C:cytoplasm"/>
    <property type="evidence" value="ECO:0007669"/>
    <property type="project" value="UniProtKB-SubCell"/>
</dbReference>
<dbReference type="PRINTS" id="PR00598">
    <property type="entry name" value="HTHMARR"/>
</dbReference>
<dbReference type="PANTHER" id="PTHR33164">
    <property type="entry name" value="TRANSCRIPTIONAL REGULATOR, MARR FAMILY"/>
    <property type="match status" value="1"/>
</dbReference>
<comment type="subcellular location">
    <subcellularLocation>
        <location evidence="1">Cytoplasm</location>
    </subcellularLocation>
</comment>
<dbReference type="InterPro" id="IPR039422">
    <property type="entry name" value="MarR/SlyA-like"/>
</dbReference>
<dbReference type="Proteomes" id="UP000233332">
    <property type="component" value="Unassembled WGS sequence"/>
</dbReference>
<dbReference type="InterPro" id="IPR036388">
    <property type="entry name" value="WH-like_DNA-bd_sf"/>
</dbReference>
<dbReference type="EMBL" id="NXGX01000004">
    <property type="protein sequence ID" value="PKR58377.1"/>
    <property type="molecule type" value="Genomic_DNA"/>
</dbReference>
<keyword evidence="8" id="KW-1185">Reference proteome</keyword>
<evidence type="ECO:0000259" key="6">
    <source>
        <dbReference type="PROSITE" id="PS50995"/>
    </source>
</evidence>
<evidence type="ECO:0000256" key="1">
    <source>
        <dbReference type="ARBA" id="ARBA00004496"/>
    </source>
</evidence>
<keyword evidence="5" id="KW-0804">Transcription</keyword>
<keyword evidence="2" id="KW-0963">Cytoplasm</keyword>
<keyword evidence="4" id="KW-0238">DNA-binding</keyword>
<evidence type="ECO:0000256" key="5">
    <source>
        <dbReference type="ARBA" id="ARBA00023163"/>
    </source>
</evidence>
<evidence type="ECO:0000313" key="7">
    <source>
        <dbReference type="EMBL" id="PKR58377.1"/>
    </source>
</evidence>
<dbReference type="GO" id="GO:0003700">
    <property type="term" value="F:DNA-binding transcription factor activity"/>
    <property type="evidence" value="ECO:0007669"/>
    <property type="project" value="InterPro"/>
</dbReference>
<proteinExistence type="predicted"/>
<reference evidence="7 8" key="1">
    <citation type="submission" date="2017-09" db="EMBL/GenBank/DDBJ databases">
        <title>Biodiversity and function of Thalassospira species in the particle-attached aromatic-hydrocarbon-degrading consortia from the surface seawater of the China South Sea.</title>
        <authorList>
            <person name="Dong C."/>
            <person name="Lai Q."/>
            <person name="Shao Z."/>
        </authorList>
    </citation>
    <scope>NUCLEOTIDE SEQUENCE [LARGE SCALE GENOMIC DNA]</scope>
    <source>
        <strain evidence="7 8">139Z-12</strain>
    </source>
</reference>
<dbReference type="InterPro" id="IPR000835">
    <property type="entry name" value="HTH_MarR-typ"/>
</dbReference>
<dbReference type="PROSITE" id="PS50995">
    <property type="entry name" value="HTH_MARR_2"/>
    <property type="match status" value="1"/>
</dbReference>
<organism evidence="7 8">
    <name type="scientific">Thalassospira lohafexi</name>
    <dbReference type="NCBI Taxonomy" id="744227"/>
    <lineage>
        <taxon>Bacteria</taxon>
        <taxon>Pseudomonadati</taxon>
        <taxon>Pseudomonadota</taxon>
        <taxon>Alphaproteobacteria</taxon>
        <taxon>Rhodospirillales</taxon>
        <taxon>Thalassospiraceae</taxon>
        <taxon>Thalassospira</taxon>
    </lineage>
</organism>
<keyword evidence="3" id="KW-0805">Transcription regulation</keyword>
<dbReference type="GO" id="GO:0003677">
    <property type="term" value="F:DNA binding"/>
    <property type="evidence" value="ECO:0007669"/>
    <property type="project" value="UniProtKB-KW"/>
</dbReference>
<dbReference type="GO" id="GO:0006950">
    <property type="term" value="P:response to stress"/>
    <property type="evidence" value="ECO:0007669"/>
    <property type="project" value="TreeGrafter"/>
</dbReference>
<protein>
    <submittedName>
        <fullName evidence="7">MarR family transcriptional regulator</fullName>
    </submittedName>
</protein>
<dbReference type="Pfam" id="PF22381">
    <property type="entry name" value="Staph_reg_Sar_Rot"/>
    <property type="match status" value="1"/>
</dbReference>
<sequence>MDDASKEDFLDLEKFLCFSVYAASHAFNRIYKPLLDRLGLTYPQYLVMVSLWQEDDQSVRSIGQKMFLESSTLTPLLKRLEANGLVVRKRDPEDERSVRVRLSVEGKALREKAEEVPACILDATGLDIETAKRLNRDLQELRTQLERGAKKL</sequence>
<dbReference type="FunFam" id="1.10.10.10:FF:000163">
    <property type="entry name" value="MarR family transcriptional regulator"/>
    <property type="match status" value="1"/>
</dbReference>